<evidence type="ECO:0000313" key="1">
    <source>
        <dbReference type="EMBL" id="TGK71112.1"/>
    </source>
</evidence>
<dbReference type="Proteomes" id="UP000297239">
    <property type="component" value="Unassembled WGS sequence"/>
</dbReference>
<dbReference type="EMBL" id="RQFF01000021">
    <property type="protein sequence ID" value="TGK71112.1"/>
    <property type="molecule type" value="Genomic_DNA"/>
</dbReference>
<comment type="caution">
    <text evidence="1">The sequence shown here is derived from an EMBL/GenBank/DDBJ whole genome shotgun (WGS) entry which is preliminary data.</text>
</comment>
<protein>
    <submittedName>
        <fullName evidence="1">Uncharacterized protein</fullName>
    </submittedName>
</protein>
<keyword evidence="2" id="KW-1185">Reference proteome</keyword>
<name>A0A6N4QHG7_9LEPT</name>
<dbReference type="OrthoDB" id="962191at2"/>
<proteinExistence type="predicted"/>
<dbReference type="AlphaFoldDB" id="A0A6N4QHG7"/>
<gene>
    <name evidence="1" type="ORF">EHQ18_08315</name>
</gene>
<dbReference type="RefSeq" id="WP_135633713.1">
    <property type="nucleotide sequence ID" value="NZ_RQFE01000022.1"/>
</dbReference>
<organism evidence="1 2">
    <name type="scientific">Leptospira kanakyensis</name>
    <dbReference type="NCBI Taxonomy" id="2484968"/>
    <lineage>
        <taxon>Bacteria</taxon>
        <taxon>Pseudomonadati</taxon>
        <taxon>Spirochaetota</taxon>
        <taxon>Spirochaetia</taxon>
        <taxon>Leptospirales</taxon>
        <taxon>Leptospiraceae</taxon>
        <taxon>Leptospira</taxon>
    </lineage>
</organism>
<reference evidence="1" key="1">
    <citation type="journal article" date="2019" name="PLoS Negl. Trop. Dis.">
        <title>Revisiting the worldwide diversity of Leptospira species in the environment.</title>
        <authorList>
            <person name="Vincent A.T."/>
            <person name="Schiettekatte O."/>
            <person name="Bourhy P."/>
            <person name="Veyrier F.J."/>
            <person name="Picardeau M."/>
        </authorList>
    </citation>
    <scope>NUCLEOTIDE SEQUENCE [LARGE SCALE GENOMIC DNA]</scope>
    <source>
        <strain evidence="1">201800293</strain>
    </source>
</reference>
<evidence type="ECO:0000313" key="2">
    <source>
        <dbReference type="Proteomes" id="UP000297239"/>
    </source>
</evidence>
<accession>A0A6N4QHG7</accession>
<sequence length="134" mass="15663">MEDLWPDNFNLKDNIRTPSKILEEQGDILEKKTSGKIQGLLHQTKSAAMANDIMEYHFGIYSKTLNYFYSFMSIRHKIELYPVEITTDYEISKQLQWRSEKIEATNQSEFILLLSEIFKTDKVTQVIAAMFAQS</sequence>